<dbReference type="AlphaFoldDB" id="A0AAD6Z765"/>
<organism evidence="1 2">
    <name type="scientific">Mycena albidolilacea</name>
    <dbReference type="NCBI Taxonomy" id="1033008"/>
    <lineage>
        <taxon>Eukaryota</taxon>
        <taxon>Fungi</taxon>
        <taxon>Dikarya</taxon>
        <taxon>Basidiomycota</taxon>
        <taxon>Agaricomycotina</taxon>
        <taxon>Agaricomycetes</taxon>
        <taxon>Agaricomycetidae</taxon>
        <taxon>Agaricales</taxon>
        <taxon>Marasmiineae</taxon>
        <taxon>Mycenaceae</taxon>
        <taxon>Mycena</taxon>
    </lineage>
</organism>
<dbReference type="EMBL" id="JARIHO010000082">
    <property type="protein sequence ID" value="KAJ7309370.1"/>
    <property type="molecule type" value="Genomic_DNA"/>
</dbReference>
<evidence type="ECO:0000313" key="2">
    <source>
        <dbReference type="Proteomes" id="UP001218218"/>
    </source>
</evidence>
<keyword evidence="2" id="KW-1185">Reference proteome</keyword>
<protein>
    <submittedName>
        <fullName evidence="1">Uncharacterized protein</fullName>
    </submittedName>
</protein>
<reference evidence="1" key="1">
    <citation type="submission" date="2023-03" db="EMBL/GenBank/DDBJ databases">
        <title>Massive genome expansion in bonnet fungi (Mycena s.s.) driven by repeated elements and novel gene families across ecological guilds.</title>
        <authorList>
            <consortium name="Lawrence Berkeley National Laboratory"/>
            <person name="Harder C.B."/>
            <person name="Miyauchi S."/>
            <person name="Viragh M."/>
            <person name="Kuo A."/>
            <person name="Thoen E."/>
            <person name="Andreopoulos B."/>
            <person name="Lu D."/>
            <person name="Skrede I."/>
            <person name="Drula E."/>
            <person name="Henrissat B."/>
            <person name="Morin E."/>
            <person name="Kohler A."/>
            <person name="Barry K."/>
            <person name="LaButti K."/>
            <person name="Morin E."/>
            <person name="Salamov A."/>
            <person name="Lipzen A."/>
            <person name="Mereny Z."/>
            <person name="Hegedus B."/>
            <person name="Baldrian P."/>
            <person name="Stursova M."/>
            <person name="Weitz H."/>
            <person name="Taylor A."/>
            <person name="Grigoriev I.V."/>
            <person name="Nagy L.G."/>
            <person name="Martin F."/>
            <person name="Kauserud H."/>
        </authorList>
    </citation>
    <scope>NUCLEOTIDE SEQUENCE</scope>
    <source>
        <strain evidence="1">CBHHK002</strain>
    </source>
</reference>
<name>A0AAD6Z765_9AGAR</name>
<sequence length="257" mass="29220">MPSNLAGMWFATQIRGNHSSRDLSETLRVEDVQICNARPSHWWSATAGGHYLALQFPNLGFLRSAPTNIIIVLTECNCSSSAISEPSDSAGQSALYEMRRFSTATSHPMPAVRWSRRLQDIVRTSLVNSVAVAILPDPYPSDRARINYLVTRDPVTDIVEGLLDYQGLLARREIKPGESQDFDQCLPGYRPCQQMYRHEWKAVYTTSERKLTEHLVQDEMRFTEWVDHLSVGGEQGMEKEFLRWLGLRGLTSIVKYI</sequence>
<accession>A0AAD6Z765</accession>
<comment type="caution">
    <text evidence="1">The sequence shown here is derived from an EMBL/GenBank/DDBJ whole genome shotgun (WGS) entry which is preliminary data.</text>
</comment>
<gene>
    <name evidence="1" type="ORF">DFH08DRAFT_823540</name>
</gene>
<evidence type="ECO:0000313" key="1">
    <source>
        <dbReference type="EMBL" id="KAJ7309370.1"/>
    </source>
</evidence>
<dbReference type="Proteomes" id="UP001218218">
    <property type="component" value="Unassembled WGS sequence"/>
</dbReference>
<proteinExistence type="predicted"/>